<dbReference type="EMBL" id="BQNB010020254">
    <property type="protein sequence ID" value="GJT93984.1"/>
    <property type="molecule type" value="Genomic_DNA"/>
</dbReference>
<comment type="caution">
    <text evidence="3">The sequence shown here is derived from an EMBL/GenBank/DDBJ whole genome shotgun (WGS) entry which is preliminary data.</text>
</comment>
<evidence type="ECO:0000256" key="1">
    <source>
        <dbReference type="SAM" id="MobiDB-lite"/>
    </source>
</evidence>
<dbReference type="SUPFAM" id="SSF53098">
    <property type="entry name" value="Ribonuclease H-like"/>
    <property type="match status" value="1"/>
</dbReference>
<feature type="compositionally biased region" description="Low complexity" evidence="1">
    <location>
        <begin position="325"/>
        <end position="339"/>
    </location>
</feature>
<dbReference type="Pfam" id="PF22936">
    <property type="entry name" value="Pol_BBD"/>
    <property type="match status" value="1"/>
</dbReference>
<reference evidence="3" key="1">
    <citation type="journal article" date="2022" name="Int. J. Mol. Sci.">
        <title>Draft Genome of Tanacetum Coccineum: Genomic Comparison of Closely Related Tanacetum-Family Plants.</title>
        <authorList>
            <person name="Yamashiro T."/>
            <person name="Shiraishi A."/>
            <person name="Nakayama K."/>
            <person name="Satake H."/>
        </authorList>
    </citation>
    <scope>NUCLEOTIDE SEQUENCE</scope>
</reference>
<organism evidence="3 4">
    <name type="scientific">Tanacetum coccineum</name>
    <dbReference type="NCBI Taxonomy" id="301880"/>
    <lineage>
        <taxon>Eukaryota</taxon>
        <taxon>Viridiplantae</taxon>
        <taxon>Streptophyta</taxon>
        <taxon>Embryophyta</taxon>
        <taxon>Tracheophyta</taxon>
        <taxon>Spermatophyta</taxon>
        <taxon>Magnoliopsida</taxon>
        <taxon>eudicotyledons</taxon>
        <taxon>Gunneridae</taxon>
        <taxon>Pentapetalae</taxon>
        <taxon>asterids</taxon>
        <taxon>campanulids</taxon>
        <taxon>Asterales</taxon>
        <taxon>Asteraceae</taxon>
        <taxon>Asteroideae</taxon>
        <taxon>Anthemideae</taxon>
        <taxon>Anthemidinae</taxon>
        <taxon>Tanacetum</taxon>
    </lineage>
</organism>
<feature type="compositionally biased region" description="Polar residues" evidence="1">
    <location>
        <begin position="55"/>
        <end position="72"/>
    </location>
</feature>
<gene>
    <name evidence="3" type="ORF">Tco_1082829</name>
</gene>
<proteinExistence type="predicted"/>
<feature type="region of interest" description="Disordered" evidence="1">
    <location>
        <begin position="314"/>
        <end position="342"/>
    </location>
</feature>
<dbReference type="Proteomes" id="UP001151760">
    <property type="component" value="Unassembled WGS sequence"/>
</dbReference>
<dbReference type="InterPro" id="IPR054722">
    <property type="entry name" value="PolX-like_BBD"/>
</dbReference>
<feature type="compositionally biased region" description="Polar residues" evidence="1">
    <location>
        <begin position="29"/>
        <end position="48"/>
    </location>
</feature>
<sequence>MPCFLKPGEKLVAVTPMNKDKKVRFVEPITSSSNIPKQTDSLKNQVSNKPLLPSTRVNTTTSASGSKPSGNTKKNRIMRPPSSNQKNKVEENPRKVKSSLNKTNFIFEPINNALVKHSVRNAKFEFICAICNECMFDANHDKFVLDYVHELPLKETTIAPVITPTSKLKVVQIIMRYLDFGCSKHMTGNRSQLINFVSKFLGTVRFGNDHIAKIMGYGDYQMGNVTISWTLRAYYEEVGISHQTFVDHSLQQNGVVERRNLTLVEVARIMFIFLKALCYPTNDGEDLEYLIHHHGVDPYVLTISARKKLVVSTGTPSTTTINQDEPSTSTSQTTEETPSPVIPLGVEEADHDIEVAHMDNNSSFEFQS</sequence>
<feature type="region of interest" description="Disordered" evidence="1">
    <location>
        <begin position="29"/>
        <end position="96"/>
    </location>
</feature>
<feature type="domain" description="Retrovirus-related Pol polyprotein from transposon TNT 1-94-like beta-barrel" evidence="2">
    <location>
        <begin position="177"/>
        <end position="222"/>
    </location>
</feature>
<accession>A0ABQ5I1L9</accession>
<reference evidence="3" key="2">
    <citation type="submission" date="2022-01" db="EMBL/GenBank/DDBJ databases">
        <authorList>
            <person name="Yamashiro T."/>
            <person name="Shiraishi A."/>
            <person name="Satake H."/>
            <person name="Nakayama K."/>
        </authorList>
    </citation>
    <scope>NUCLEOTIDE SEQUENCE</scope>
</reference>
<evidence type="ECO:0000259" key="2">
    <source>
        <dbReference type="Pfam" id="PF22936"/>
    </source>
</evidence>
<protein>
    <submittedName>
        <fullName evidence="3">Integrase, catalytic region, zinc finger, CCHC-type containing protein</fullName>
    </submittedName>
</protein>
<keyword evidence="4" id="KW-1185">Reference proteome</keyword>
<evidence type="ECO:0000313" key="3">
    <source>
        <dbReference type="EMBL" id="GJT93984.1"/>
    </source>
</evidence>
<dbReference type="InterPro" id="IPR012337">
    <property type="entry name" value="RNaseH-like_sf"/>
</dbReference>
<name>A0ABQ5I1L9_9ASTR</name>
<feature type="compositionally biased region" description="Polar residues" evidence="1">
    <location>
        <begin position="314"/>
        <end position="324"/>
    </location>
</feature>
<evidence type="ECO:0000313" key="4">
    <source>
        <dbReference type="Proteomes" id="UP001151760"/>
    </source>
</evidence>